<dbReference type="PROSITE" id="PS50871">
    <property type="entry name" value="C1Q"/>
    <property type="match status" value="1"/>
</dbReference>
<evidence type="ECO:0000313" key="7">
    <source>
        <dbReference type="Proteomes" id="UP001217089"/>
    </source>
</evidence>
<evidence type="ECO:0000256" key="4">
    <source>
        <dbReference type="SAM" id="SignalP"/>
    </source>
</evidence>
<name>A0ABQ9DX01_TEGGR</name>
<accession>A0ABQ9DX01</accession>
<feature type="chain" id="PRO_5045048227" description="C1q domain-containing protein" evidence="4">
    <location>
        <begin position="29"/>
        <end position="384"/>
    </location>
</feature>
<evidence type="ECO:0000256" key="1">
    <source>
        <dbReference type="ARBA" id="ARBA00004613"/>
    </source>
</evidence>
<dbReference type="EMBL" id="JARBDR010000923">
    <property type="protein sequence ID" value="KAJ8297786.1"/>
    <property type="molecule type" value="Genomic_DNA"/>
</dbReference>
<reference evidence="6 7" key="1">
    <citation type="submission" date="2022-12" db="EMBL/GenBank/DDBJ databases">
        <title>Chromosome-level genome of Tegillarca granosa.</title>
        <authorList>
            <person name="Kim J."/>
        </authorList>
    </citation>
    <scope>NUCLEOTIDE SEQUENCE [LARGE SCALE GENOMIC DNA]</scope>
    <source>
        <strain evidence="6">Teg-2019</strain>
        <tissue evidence="6">Adductor muscle</tissue>
    </source>
</reference>
<protein>
    <recommendedName>
        <fullName evidence="5">C1q domain-containing protein</fullName>
    </recommendedName>
</protein>
<dbReference type="Proteomes" id="UP001217089">
    <property type="component" value="Unassembled WGS sequence"/>
</dbReference>
<dbReference type="InterPro" id="IPR008983">
    <property type="entry name" value="Tumour_necrosis_fac-like_dom"/>
</dbReference>
<gene>
    <name evidence="6" type="ORF">KUTeg_024317</name>
</gene>
<feature type="domain" description="C1q" evidence="5">
    <location>
        <begin position="237"/>
        <end position="379"/>
    </location>
</feature>
<dbReference type="SUPFAM" id="SSF49842">
    <property type="entry name" value="TNF-like"/>
    <property type="match status" value="1"/>
</dbReference>
<dbReference type="InterPro" id="IPR001073">
    <property type="entry name" value="C1q_dom"/>
</dbReference>
<dbReference type="SMART" id="SM00110">
    <property type="entry name" value="C1Q"/>
    <property type="match status" value="1"/>
</dbReference>
<dbReference type="Pfam" id="PF00386">
    <property type="entry name" value="C1q"/>
    <property type="match status" value="1"/>
</dbReference>
<sequence>MEMETFYLIDSTNVLTFLLTLFLSFASSQTAGNHQQPFGDLIENDLRLRELSHQMITFRAELTKQFEDFRNEYLIRVVTLETKLEMFTKQMDRSNPIEIIKLFSESQKQICKLETSVDELKTGIGRISEKQQKFENVTRDLNNVIEVARQRDIKLQNISNNLHQEKQKIDSMEQELVRNVYNISTQHKQEIDIMIKKSNEIYVSDNFTLWNKLQNMSIEYNRQFRELQRFPENMTIKSEQTIAFTAGIPSYETYNIGQILNFTKVITNIGGGLNISDGVFYCPELGMYYFFVNIMSALNAARVSIYKNRHRIAEIYAGNGKNIWNVGSIAVIIQLDKSDQVFLKSNVRQLITRIQLFSLDLKYDFSVLNCIFTIQVMTTKHKQL</sequence>
<comment type="subcellular location">
    <subcellularLocation>
        <location evidence="1">Secreted</location>
    </subcellularLocation>
</comment>
<evidence type="ECO:0000256" key="3">
    <source>
        <dbReference type="ARBA" id="ARBA00022729"/>
    </source>
</evidence>
<evidence type="ECO:0000259" key="5">
    <source>
        <dbReference type="PROSITE" id="PS50871"/>
    </source>
</evidence>
<proteinExistence type="predicted"/>
<keyword evidence="7" id="KW-1185">Reference proteome</keyword>
<comment type="caution">
    <text evidence="6">The sequence shown here is derived from an EMBL/GenBank/DDBJ whole genome shotgun (WGS) entry which is preliminary data.</text>
</comment>
<organism evidence="6 7">
    <name type="scientific">Tegillarca granosa</name>
    <name type="common">Malaysian cockle</name>
    <name type="synonym">Anadara granosa</name>
    <dbReference type="NCBI Taxonomy" id="220873"/>
    <lineage>
        <taxon>Eukaryota</taxon>
        <taxon>Metazoa</taxon>
        <taxon>Spiralia</taxon>
        <taxon>Lophotrochozoa</taxon>
        <taxon>Mollusca</taxon>
        <taxon>Bivalvia</taxon>
        <taxon>Autobranchia</taxon>
        <taxon>Pteriomorphia</taxon>
        <taxon>Arcoida</taxon>
        <taxon>Arcoidea</taxon>
        <taxon>Arcidae</taxon>
        <taxon>Tegillarca</taxon>
    </lineage>
</organism>
<evidence type="ECO:0000256" key="2">
    <source>
        <dbReference type="ARBA" id="ARBA00022525"/>
    </source>
</evidence>
<feature type="signal peptide" evidence="4">
    <location>
        <begin position="1"/>
        <end position="28"/>
    </location>
</feature>
<dbReference type="PANTHER" id="PTHR22923">
    <property type="entry name" value="CEREBELLIN-RELATED"/>
    <property type="match status" value="1"/>
</dbReference>
<dbReference type="PANTHER" id="PTHR22923:SF116">
    <property type="entry name" value="C1Q DOMAIN-CONTAINING PROTEIN"/>
    <property type="match status" value="1"/>
</dbReference>
<dbReference type="InterPro" id="IPR050822">
    <property type="entry name" value="Cerebellin_Synaptic_Org"/>
</dbReference>
<evidence type="ECO:0000313" key="6">
    <source>
        <dbReference type="EMBL" id="KAJ8297786.1"/>
    </source>
</evidence>
<keyword evidence="3 4" id="KW-0732">Signal</keyword>
<dbReference type="Gene3D" id="2.60.120.40">
    <property type="match status" value="1"/>
</dbReference>
<keyword evidence="2" id="KW-0964">Secreted</keyword>
<dbReference type="PRINTS" id="PR00007">
    <property type="entry name" value="COMPLEMNTC1Q"/>
</dbReference>